<evidence type="ECO:0000313" key="1">
    <source>
        <dbReference type="EMBL" id="MBA1381402.1"/>
    </source>
</evidence>
<dbReference type="RefSeq" id="WP_181290672.1">
    <property type="nucleotide sequence ID" value="NZ_VDLV01000063.1"/>
</dbReference>
<gene>
    <name evidence="1" type="ORF">FHK92_27050</name>
</gene>
<comment type="caution">
    <text evidence="1">The sequence shown here is derived from an EMBL/GenBank/DDBJ whole genome shotgun (WGS) entry which is preliminary data.</text>
</comment>
<reference evidence="1 2" key="1">
    <citation type="submission" date="2019-06" db="EMBL/GenBank/DDBJ databases">
        <title>Analysis of the biodiversity of Brassica napus bacterial endophytes for the selection of potential efficient biofertilizers for rapeseed crops.</title>
        <authorList>
            <person name="Jimenez-Gomez A."/>
            <person name="Saati-Santamaria Z."/>
            <person name="Menendez E."/>
            <person name="Rivas R."/>
            <person name="Mateos P.F."/>
            <person name="Velazquez E."/>
            <person name="Garcia-Fraile P."/>
        </authorList>
    </citation>
    <scope>NUCLEOTIDE SEQUENCE [LARGE SCALE GENOMIC DNA]</scope>
    <source>
        <strain evidence="1 2">CDVBN10</strain>
    </source>
</reference>
<protein>
    <submittedName>
        <fullName evidence="1">DUF465 domain-containing protein</fullName>
    </submittedName>
</protein>
<accession>A0A7V8UGZ3</accession>
<dbReference type="AlphaFoldDB" id="A0A7V8UGZ3"/>
<evidence type="ECO:0000313" key="2">
    <source>
        <dbReference type="Proteomes" id="UP000572407"/>
    </source>
</evidence>
<dbReference type="Gene3D" id="6.10.280.50">
    <property type="match status" value="1"/>
</dbReference>
<organism evidence="1 2">
    <name type="scientific">Pseudomonas brassicacearum subsp. neoaurantiaca</name>
    <dbReference type="NCBI Taxonomy" id="494916"/>
    <lineage>
        <taxon>Bacteria</taxon>
        <taxon>Pseudomonadati</taxon>
        <taxon>Pseudomonadota</taxon>
        <taxon>Gammaproteobacteria</taxon>
        <taxon>Pseudomonadales</taxon>
        <taxon>Pseudomonadaceae</taxon>
        <taxon>Pseudomonas</taxon>
    </lineage>
</organism>
<sequence>MPVSHDLCQDLKCTEEDILKKRREDESLDALIKQYARLDAELVKAEKPPVVLADVALETLKKERLQIKDQIAARMQM</sequence>
<dbReference type="EMBL" id="VDLV01000063">
    <property type="protein sequence ID" value="MBA1381402.1"/>
    <property type="molecule type" value="Genomic_DNA"/>
</dbReference>
<name>A0A7V8UGZ3_9PSED</name>
<dbReference type="InterPro" id="IPR007420">
    <property type="entry name" value="DUF465"/>
</dbReference>
<dbReference type="Proteomes" id="UP000572407">
    <property type="component" value="Unassembled WGS sequence"/>
</dbReference>
<dbReference type="InterPro" id="IPR038444">
    <property type="entry name" value="DUF465_sf"/>
</dbReference>
<proteinExistence type="predicted"/>
<dbReference type="Pfam" id="PF04325">
    <property type="entry name" value="DUF465"/>
    <property type="match status" value="1"/>
</dbReference>